<evidence type="ECO:0000256" key="1">
    <source>
        <dbReference type="SAM" id="MobiDB-lite"/>
    </source>
</evidence>
<dbReference type="Proteomes" id="UP000637578">
    <property type="component" value="Unassembled WGS sequence"/>
</dbReference>
<proteinExistence type="predicted"/>
<accession>A0A8J3CAV8</accession>
<dbReference type="AlphaFoldDB" id="A0A8J3CAV8"/>
<sequence>MDAHLDSGRNTPSNRPGRPANRPPTTASLTCSKAPRWTVRTVRTVRSPDPHQRMTLGHPARVPTPGKTRRHHGYGAHVRDSRFGSHEARVYDAAGERTDEWLRHYDTGDLCGKVRVLLQSMICTIASVEQCAPEEVPAAMLHDVLWRSKPHTEKIQDWEIRGADPATVEIVLAALTVLATVDATEQ</sequence>
<dbReference type="EMBL" id="BMMK01000021">
    <property type="protein sequence ID" value="GGM67117.1"/>
    <property type="molecule type" value="Genomic_DNA"/>
</dbReference>
<evidence type="ECO:0000313" key="2">
    <source>
        <dbReference type="EMBL" id="GGM67117.1"/>
    </source>
</evidence>
<organism evidence="2 3">
    <name type="scientific">Longimycelium tulufanense</name>
    <dbReference type="NCBI Taxonomy" id="907463"/>
    <lineage>
        <taxon>Bacteria</taxon>
        <taxon>Bacillati</taxon>
        <taxon>Actinomycetota</taxon>
        <taxon>Actinomycetes</taxon>
        <taxon>Pseudonocardiales</taxon>
        <taxon>Pseudonocardiaceae</taxon>
        <taxon>Longimycelium</taxon>
    </lineage>
</organism>
<protein>
    <submittedName>
        <fullName evidence="2">Uncharacterized protein</fullName>
    </submittedName>
</protein>
<keyword evidence="3" id="KW-1185">Reference proteome</keyword>
<feature type="region of interest" description="Disordered" evidence="1">
    <location>
        <begin position="49"/>
        <end position="74"/>
    </location>
</feature>
<gene>
    <name evidence="2" type="ORF">GCM10012275_42050</name>
</gene>
<name>A0A8J3CAV8_9PSEU</name>
<evidence type="ECO:0000313" key="3">
    <source>
        <dbReference type="Proteomes" id="UP000637578"/>
    </source>
</evidence>
<feature type="region of interest" description="Disordered" evidence="1">
    <location>
        <begin position="1"/>
        <end position="34"/>
    </location>
</feature>
<reference evidence="2" key="2">
    <citation type="submission" date="2020-09" db="EMBL/GenBank/DDBJ databases">
        <authorList>
            <person name="Sun Q."/>
            <person name="Zhou Y."/>
        </authorList>
    </citation>
    <scope>NUCLEOTIDE SEQUENCE</scope>
    <source>
        <strain evidence="2">CGMCC 4.5737</strain>
    </source>
</reference>
<comment type="caution">
    <text evidence="2">The sequence shown here is derived from an EMBL/GenBank/DDBJ whole genome shotgun (WGS) entry which is preliminary data.</text>
</comment>
<reference evidence="2" key="1">
    <citation type="journal article" date="2014" name="Int. J. Syst. Evol. Microbiol.">
        <title>Complete genome sequence of Corynebacterium casei LMG S-19264T (=DSM 44701T), isolated from a smear-ripened cheese.</title>
        <authorList>
            <consortium name="US DOE Joint Genome Institute (JGI-PGF)"/>
            <person name="Walter F."/>
            <person name="Albersmeier A."/>
            <person name="Kalinowski J."/>
            <person name="Ruckert C."/>
        </authorList>
    </citation>
    <scope>NUCLEOTIDE SEQUENCE</scope>
    <source>
        <strain evidence="2">CGMCC 4.5737</strain>
    </source>
</reference>